<feature type="transmembrane region" description="Helical" evidence="1">
    <location>
        <begin position="23"/>
        <end position="48"/>
    </location>
</feature>
<evidence type="ECO:0000256" key="1">
    <source>
        <dbReference type="SAM" id="Phobius"/>
    </source>
</evidence>
<evidence type="ECO:0000313" key="2">
    <source>
        <dbReference type="EMBL" id="KAK5634523.1"/>
    </source>
</evidence>
<gene>
    <name evidence="2" type="ORF">RRF57_010236</name>
</gene>
<evidence type="ECO:0000313" key="3">
    <source>
        <dbReference type="Proteomes" id="UP001305414"/>
    </source>
</evidence>
<dbReference type="Proteomes" id="UP001305414">
    <property type="component" value="Unassembled WGS sequence"/>
</dbReference>
<protein>
    <submittedName>
        <fullName evidence="2">Uncharacterized protein</fullName>
    </submittedName>
</protein>
<reference evidence="2 3" key="1">
    <citation type="submission" date="2023-10" db="EMBL/GenBank/DDBJ databases">
        <title>Draft genome sequence of Xylaria bambusicola isolate GMP-LS, the root and basal stem rot pathogen of sugarcane in Indonesia.</title>
        <authorList>
            <person name="Selvaraj P."/>
            <person name="Muralishankar V."/>
            <person name="Muruganantham S."/>
            <person name="Sp S."/>
            <person name="Haryani S."/>
            <person name="Lau K.J.X."/>
            <person name="Naqvi N.I."/>
        </authorList>
    </citation>
    <scope>NUCLEOTIDE SEQUENCE [LARGE SCALE GENOMIC DNA]</scope>
    <source>
        <strain evidence="2">GMP-LS</strain>
    </source>
</reference>
<keyword evidence="1" id="KW-0812">Transmembrane</keyword>
<comment type="caution">
    <text evidence="2">The sequence shown here is derived from an EMBL/GenBank/DDBJ whole genome shotgun (WGS) entry which is preliminary data.</text>
</comment>
<accession>A0AAN7ZCV5</accession>
<keyword evidence="3" id="KW-1185">Reference proteome</keyword>
<sequence length="66" mass="6729">MGGPAVASSKGKDLSSAGLASGAAWIASMLIGTTPGWFGPVWLVALLLRSPAVLCSPGIPWYNCLR</sequence>
<dbReference type="EMBL" id="JAWHQM010000042">
    <property type="protein sequence ID" value="KAK5634523.1"/>
    <property type="molecule type" value="Genomic_DNA"/>
</dbReference>
<name>A0AAN7ZCV5_9PEZI</name>
<keyword evidence="1" id="KW-1133">Transmembrane helix</keyword>
<dbReference type="AlphaFoldDB" id="A0AAN7ZCV5"/>
<proteinExistence type="predicted"/>
<keyword evidence="1" id="KW-0472">Membrane</keyword>
<organism evidence="2 3">
    <name type="scientific">Xylaria bambusicola</name>
    <dbReference type="NCBI Taxonomy" id="326684"/>
    <lineage>
        <taxon>Eukaryota</taxon>
        <taxon>Fungi</taxon>
        <taxon>Dikarya</taxon>
        <taxon>Ascomycota</taxon>
        <taxon>Pezizomycotina</taxon>
        <taxon>Sordariomycetes</taxon>
        <taxon>Xylariomycetidae</taxon>
        <taxon>Xylariales</taxon>
        <taxon>Xylariaceae</taxon>
        <taxon>Xylaria</taxon>
    </lineage>
</organism>